<gene>
    <name evidence="2" type="ORF">CZ814_03704</name>
</gene>
<feature type="region of interest" description="Disordered" evidence="1">
    <location>
        <begin position="1"/>
        <end position="21"/>
    </location>
</feature>
<organism evidence="2 3">
    <name type="scientific">Photobacterium toruni</name>
    <dbReference type="NCBI Taxonomy" id="1935446"/>
    <lineage>
        <taxon>Bacteria</taxon>
        <taxon>Pseudomonadati</taxon>
        <taxon>Pseudomonadota</taxon>
        <taxon>Gammaproteobacteria</taxon>
        <taxon>Vibrionales</taxon>
        <taxon>Vibrionaceae</taxon>
        <taxon>Photobacterium</taxon>
    </lineage>
</organism>
<dbReference type="Pfam" id="PF02639">
    <property type="entry name" value="DUF188"/>
    <property type="match status" value="1"/>
</dbReference>
<proteinExistence type="predicted"/>
<dbReference type="EMBL" id="FUWP01000033">
    <property type="protein sequence ID" value="SKA56099.1"/>
    <property type="molecule type" value="Genomic_DNA"/>
</dbReference>
<name>A0A1T4UTM1_9GAMM</name>
<evidence type="ECO:0000313" key="3">
    <source>
        <dbReference type="Proteomes" id="UP000191116"/>
    </source>
</evidence>
<protein>
    <submittedName>
        <fullName evidence="2">Uncharacterized protein</fullName>
    </submittedName>
</protein>
<dbReference type="Proteomes" id="UP000191116">
    <property type="component" value="Unassembled WGS sequence"/>
</dbReference>
<evidence type="ECO:0000313" key="2">
    <source>
        <dbReference type="EMBL" id="SKA56099.1"/>
    </source>
</evidence>
<sequence>METMQSSGVQTGGPSALTQADRQNFANKFDAFLVKNDKIQ</sequence>
<reference evidence="2 3" key="1">
    <citation type="submission" date="2017-02" db="EMBL/GenBank/DDBJ databases">
        <authorList>
            <person name="Peterson S.W."/>
        </authorList>
    </citation>
    <scope>NUCLEOTIDE SEQUENCE [LARGE SCALE GENOMIC DNA]</scope>
    <source>
        <strain evidence="2 3">CECT 9189</strain>
    </source>
</reference>
<dbReference type="InterPro" id="IPR003791">
    <property type="entry name" value="UPF0178"/>
</dbReference>
<evidence type="ECO:0000256" key="1">
    <source>
        <dbReference type="SAM" id="MobiDB-lite"/>
    </source>
</evidence>
<accession>A0A1T4UTM1</accession>
<dbReference type="AlphaFoldDB" id="A0A1T4UTM1"/>